<dbReference type="EMBL" id="CM023481">
    <property type="protein sequence ID" value="KAH6945703.1"/>
    <property type="molecule type" value="Genomic_DNA"/>
</dbReference>
<protein>
    <submittedName>
        <fullName evidence="1">Uncharacterized protein</fullName>
    </submittedName>
</protein>
<reference evidence="1" key="1">
    <citation type="submission" date="2020-05" db="EMBL/GenBank/DDBJ databases">
        <title>Large-scale comparative analyses of tick genomes elucidate their genetic diversity and vector capacities.</title>
        <authorList>
            <person name="Jia N."/>
            <person name="Wang J."/>
            <person name="Shi W."/>
            <person name="Du L."/>
            <person name="Sun Y."/>
            <person name="Zhan W."/>
            <person name="Jiang J."/>
            <person name="Wang Q."/>
            <person name="Zhang B."/>
            <person name="Ji P."/>
            <person name="Sakyi L.B."/>
            <person name="Cui X."/>
            <person name="Yuan T."/>
            <person name="Jiang B."/>
            <person name="Yang W."/>
            <person name="Lam T.T.-Y."/>
            <person name="Chang Q."/>
            <person name="Ding S."/>
            <person name="Wang X."/>
            <person name="Zhu J."/>
            <person name="Ruan X."/>
            <person name="Zhao L."/>
            <person name="Wei J."/>
            <person name="Que T."/>
            <person name="Du C."/>
            <person name="Cheng J."/>
            <person name="Dai P."/>
            <person name="Han X."/>
            <person name="Huang E."/>
            <person name="Gao Y."/>
            <person name="Liu J."/>
            <person name="Shao H."/>
            <person name="Ye R."/>
            <person name="Li L."/>
            <person name="Wei W."/>
            <person name="Wang X."/>
            <person name="Wang C."/>
            <person name="Yang T."/>
            <person name="Huo Q."/>
            <person name="Li W."/>
            <person name="Guo W."/>
            <person name="Chen H."/>
            <person name="Zhou L."/>
            <person name="Ni X."/>
            <person name="Tian J."/>
            <person name="Zhou Y."/>
            <person name="Sheng Y."/>
            <person name="Liu T."/>
            <person name="Pan Y."/>
            <person name="Xia L."/>
            <person name="Li J."/>
            <person name="Zhao F."/>
            <person name="Cao W."/>
        </authorList>
    </citation>
    <scope>NUCLEOTIDE SEQUENCE</scope>
    <source>
        <strain evidence="1">Hyas-2018</strain>
    </source>
</reference>
<organism evidence="1 2">
    <name type="scientific">Hyalomma asiaticum</name>
    <name type="common">Tick</name>
    <dbReference type="NCBI Taxonomy" id="266040"/>
    <lineage>
        <taxon>Eukaryota</taxon>
        <taxon>Metazoa</taxon>
        <taxon>Ecdysozoa</taxon>
        <taxon>Arthropoda</taxon>
        <taxon>Chelicerata</taxon>
        <taxon>Arachnida</taxon>
        <taxon>Acari</taxon>
        <taxon>Parasitiformes</taxon>
        <taxon>Ixodida</taxon>
        <taxon>Ixodoidea</taxon>
        <taxon>Ixodidae</taxon>
        <taxon>Hyalomminae</taxon>
        <taxon>Hyalomma</taxon>
    </lineage>
</organism>
<sequence>MSEDRKRRKVYLVDADAPFVVPRSTSWYSQQRTTPPSTSTAQPAAQPLTDTADTEDDDAAGTADQQDIATAPGAGDGVLPNLGEEPRVGSESGSTSDTSDDEESLFGDAGSEIGCGTDHAGEGGGHTACGPVPRFSDTELLAQCVLDFGERTLPCSSTTMAQAIVLIMSFFVAHGLTWSAIDDLLKLVNALFGNKQSGLPRSK</sequence>
<gene>
    <name evidence="1" type="ORF">HPB50_009682</name>
</gene>
<comment type="caution">
    <text evidence="1">The sequence shown here is derived from an EMBL/GenBank/DDBJ whole genome shotgun (WGS) entry which is preliminary data.</text>
</comment>
<dbReference type="Proteomes" id="UP000821845">
    <property type="component" value="Chromosome 1"/>
</dbReference>
<proteinExistence type="predicted"/>
<evidence type="ECO:0000313" key="2">
    <source>
        <dbReference type="Proteomes" id="UP000821845"/>
    </source>
</evidence>
<keyword evidence="2" id="KW-1185">Reference proteome</keyword>
<evidence type="ECO:0000313" key="1">
    <source>
        <dbReference type="EMBL" id="KAH6945703.1"/>
    </source>
</evidence>
<name>A0ACB7TF51_HYAAI</name>
<accession>A0ACB7TF51</accession>